<keyword evidence="7" id="KW-1185">Reference proteome</keyword>
<dbReference type="GO" id="GO:0051287">
    <property type="term" value="F:NAD binding"/>
    <property type="evidence" value="ECO:0007669"/>
    <property type="project" value="InterPro"/>
</dbReference>
<dbReference type="Pfam" id="PF03720">
    <property type="entry name" value="UDPG_MGDP_dh_C"/>
    <property type="match status" value="1"/>
</dbReference>
<dbReference type="InterPro" id="IPR001732">
    <property type="entry name" value="UDP-Glc/GDP-Man_DH_N"/>
</dbReference>
<dbReference type="AlphaFoldDB" id="A0A4P7VNQ1"/>
<evidence type="ECO:0000256" key="3">
    <source>
        <dbReference type="ARBA" id="ARBA00023027"/>
    </source>
</evidence>
<name>A0A4P7VNQ1_9BACT</name>
<dbReference type="SMART" id="SM00984">
    <property type="entry name" value="UDPG_MGDP_dh_C"/>
    <property type="match status" value="1"/>
</dbReference>
<dbReference type="GO" id="GO:0016628">
    <property type="term" value="F:oxidoreductase activity, acting on the CH-CH group of donors, NAD or NADP as acceptor"/>
    <property type="evidence" value="ECO:0007669"/>
    <property type="project" value="InterPro"/>
</dbReference>
<dbReference type="Pfam" id="PF03721">
    <property type="entry name" value="UDPG_MGDP_dh_N"/>
    <property type="match status" value="1"/>
</dbReference>
<evidence type="ECO:0000256" key="2">
    <source>
        <dbReference type="ARBA" id="ARBA00023002"/>
    </source>
</evidence>
<protein>
    <submittedName>
        <fullName evidence="6">Nucleotide sugar dehydrogenase</fullName>
    </submittedName>
</protein>
<dbReference type="PIRSF" id="PIRSF500136">
    <property type="entry name" value="UDP_ManNAc_DH"/>
    <property type="match status" value="1"/>
</dbReference>
<dbReference type="InterPro" id="IPR008927">
    <property type="entry name" value="6-PGluconate_DH-like_C_sf"/>
</dbReference>
<keyword evidence="3" id="KW-0520">NAD</keyword>
<dbReference type="InterPro" id="IPR014027">
    <property type="entry name" value="UDP-Glc/GDP-Man_DH_C"/>
</dbReference>
<evidence type="ECO:0000256" key="1">
    <source>
        <dbReference type="ARBA" id="ARBA00006601"/>
    </source>
</evidence>
<dbReference type="GO" id="GO:0000271">
    <property type="term" value="P:polysaccharide biosynthetic process"/>
    <property type="evidence" value="ECO:0007669"/>
    <property type="project" value="InterPro"/>
</dbReference>
<feature type="domain" description="UDP-glucose/GDP-mannose dehydrogenase C-terminal" evidence="5">
    <location>
        <begin position="318"/>
        <end position="418"/>
    </location>
</feature>
<dbReference type="RefSeq" id="WP_136410219.1">
    <property type="nucleotide sequence ID" value="NZ_CP039393.1"/>
</dbReference>
<gene>
    <name evidence="6" type="ORF">E7746_06370</name>
</gene>
<dbReference type="Gene3D" id="3.40.50.720">
    <property type="entry name" value="NAD(P)-binding Rossmann-like Domain"/>
    <property type="match status" value="2"/>
</dbReference>
<dbReference type="InterPro" id="IPR017476">
    <property type="entry name" value="UDP-Glc/GDP-Man"/>
</dbReference>
<dbReference type="PIRSF" id="PIRSF000124">
    <property type="entry name" value="UDPglc_GDPman_dh"/>
    <property type="match status" value="1"/>
</dbReference>
<dbReference type="InterPro" id="IPR036291">
    <property type="entry name" value="NAD(P)-bd_dom_sf"/>
</dbReference>
<evidence type="ECO:0000313" key="6">
    <source>
        <dbReference type="EMBL" id="QCD35545.1"/>
    </source>
</evidence>
<dbReference type="SUPFAM" id="SSF51735">
    <property type="entry name" value="NAD(P)-binding Rossmann-fold domains"/>
    <property type="match status" value="1"/>
</dbReference>
<comment type="similarity">
    <text evidence="1 4">Belongs to the UDP-glucose/GDP-mannose dehydrogenase family.</text>
</comment>
<keyword evidence="2" id="KW-0560">Oxidoreductase</keyword>
<accession>A0A4P7VNQ1</accession>
<dbReference type="PANTHER" id="PTHR43491:SF2">
    <property type="entry name" value="UDP-N-ACETYL-D-MANNOSAMINE DEHYDROGENASE"/>
    <property type="match status" value="1"/>
</dbReference>
<dbReference type="KEGG" id="mgod:E7746_06370"/>
<dbReference type="OrthoDB" id="9803238at2"/>
<organism evidence="6 7">
    <name type="scientific">Muribaculum gordoncarteri</name>
    <dbReference type="NCBI Taxonomy" id="2530390"/>
    <lineage>
        <taxon>Bacteria</taxon>
        <taxon>Pseudomonadati</taxon>
        <taxon>Bacteroidota</taxon>
        <taxon>Bacteroidia</taxon>
        <taxon>Bacteroidales</taxon>
        <taxon>Muribaculaceae</taxon>
        <taxon>Muribaculum</taxon>
    </lineage>
</organism>
<dbReference type="InterPro" id="IPR014026">
    <property type="entry name" value="UDP-Glc/GDP-Man_DH_dimer"/>
</dbReference>
<dbReference type="Pfam" id="PF00984">
    <property type="entry name" value="UDPG_MGDP_dh"/>
    <property type="match status" value="1"/>
</dbReference>
<proteinExistence type="inferred from homology"/>
<sequence>MYCKDFNLYEKLKEHKASVAVLGLGYVGFPLAIEFAKRFRTIGYDISSERIEELQGTFEEAIDITFTSNAADISDASLYVISVPTPIDENKNPDLNQLLESSTVVGKCLKPGNFVVYESTVYPGCTEDKCIPVLEKESGLVCGDDFKVGYTPERINPNDAKHTLTNTVKIVSACDDEALDCIANIYNNIVDAGVELVSCIKVAEASKVLENTQRNVNIALMNEMAMLFSAMDIDMTEVLKAASTKWNFVNYSPGLVGGHCIPVAPWFLVSAALERNIDMRLVKMSSLVNDDMASFIVQESLKRIDTIVKSAEQPIRALVMGYAYKENIDDIRNTLVEPIVKQLEEASMEVDIVDPFVNPTKAKAMYGRDLKLDPEAPYDLIIVTVAHDCYIDLDNDYFMSIARSSKSLLVDIRGIYKNKVKTLNYYSL</sequence>
<evidence type="ECO:0000313" key="7">
    <source>
        <dbReference type="Proteomes" id="UP000297031"/>
    </source>
</evidence>
<evidence type="ECO:0000256" key="4">
    <source>
        <dbReference type="PIRNR" id="PIRNR000124"/>
    </source>
</evidence>
<dbReference type="SUPFAM" id="SSF48179">
    <property type="entry name" value="6-phosphogluconate dehydrogenase C-terminal domain-like"/>
    <property type="match status" value="1"/>
</dbReference>
<dbReference type="NCBIfam" id="TIGR03026">
    <property type="entry name" value="NDP-sugDHase"/>
    <property type="match status" value="1"/>
</dbReference>
<dbReference type="InterPro" id="IPR028359">
    <property type="entry name" value="UDP_ManNAc/GlcNAc_DH"/>
</dbReference>
<evidence type="ECO:0000259" key="5">
    <source>
        <dbReference type="SMART" id="SM00984"/>
    </source>
</evidence>
<dbReference type="SUPFAM" id="SSF52413">
    <property type="entry name" value="UDP-glucose/GDP-mannose dehydrogenase C-terminal domain"/>
    <property type="match status" value="1"/>
</dbReference>
<dbReference type="InterPro" id="IPR036220">
    <property type="entry name" value="UDP-Glc/GDP-Man_DH_C_sf"/>
</dbReference>
<dbReference type="PANTHER" id="PTHR43491">
    <property type="entry name" value="UDP-N-ACETYL-D-MANNOSAMINE DEHYDROGENASE"/>
    <property type="match status" value="1"/>
</dbReference>
<dbReference type="Proteomes" id="UP000297031">
    <property type="component" value="Chromosome"/>
</dbReference>
<dbReference type="EMBL" id="CP039393">
    <property type="protein sequence ID" value="QCD35545.1"/>
    <property type="molecule type" value="Genomic_DNA"/>
</dbReference>
<dbReference type="GO" id="GO:0016616">
    <property type="term" value="F:oxidoreductase activity, acting on the CH-OH group of donors, NAD or NADP as acceptor"/>
    <property type="evidence" value="ECO:0007669"/>
    <property type="project" value="InterPro"/>
</dbReference>
<reference evidence="6 7" key="1">
    <citation type="submission" date="2019-02" db="EMBL/GenBank/DDBJ databases">
        <title>Isolation and identification of novel species under the genus Muribaculum.</title>
        <authorList>
            <person name="Miyake S."/>
            <person name="Ding Y."/>
            <person name="Low A."/>
            <person name="Soh M."/>
            <person name="Seedorf H."/>
        </authorList>
    </citation>
    <scope>NUCLEOTIDE SEQUENCE [LARGE SCALE GENOMIC DNA]</scope>
    <source>
        <strain evidence="6 7">TLL-A4</strain>
    </source>
</reference>